<dbReference type="PANTHER" id="PTHR46825">
    <property type="entry name" value="D-ALANYL-D-ALANINE-CARBOXYPEPTIDASE/ENDOPEPTIDASE AMPH"/>
    <property type="match status" value="1"/>
</dbReference>
<dbReference type="SUPFAM" id="SSF56601">
    <property type="entry name" value="beta-lactamase/transpeptidase-like"/>
    <property type="match status" value="1"/>
</dbReference>
<dbReference type="InterPro" id="IPR050491">
    <property type="entry name" value="AmpC-like"/>
</dbReference>
<dbReference type="AlphaFoldDB" id="A0A316G051"/>
<dbReference type="Gene3D" id="3.40.710.10">
    <property type="entry name" value="DD-peptidase/beta-lactamase superfamily"/>
    <property type="match status" value="1"/>
</dbReference>
<reference evidence="4 5" key="1">
    <citation type="submission" date="2018-05" db="EMBL/GenBank/DDBJ databases">
        <title>Genomic Encyclopedia of Type Strains, Phase IV (KMG-IV): sequencing the most valuable type-strain genomes for metagenomic binning, comparative biology and taxonomic classification.</title>
        <authorList>
            <person name="Goeker M."/>
        </authorList>
    </citation>
    <scope>NUCLEOTIDE SEQUENCE [LARGE SCALE GENOMIC DNA]</scope>
    <source>
        <strain evidence="4 5">DSM 25350</strain>
    </source>
</reference>
<evidence type="ECO:0000256" key="1">
    <source>
        <dbReference type="ARBA" id="ARBA00004370"/>
    </source>
</evidence>
<comment type="caution">
    <text evidence="4">The sequence shown here is derived from an EMBL/GenBank/DDBJ whole genome shotgun (WGS) entry which is preliminary data.</text>
</comment>
<comment type="subcellular location">
    <subcellularLocation>
        <location evidence="1">Membrane</location>
    </subcellularLocation>
</comment>
<dbReference type="PANTHER" id="PTHR46825:SF11">
    <property type="entry name" value="PENICILLIN-BINDING PROTEIN 4"/>
    <property type="match status" value="1"/>
</dbReference>
<evidence type="ECO:0000259" key="3">
    <source>
        <dbReference type="Pfam" id="PF00144"/>
    </source>
</evidence>
<protein>
    <submittedName>
        <fullName evidence="4">CubicO group peptidase (Beta-lactamase class C family)</fullName>
    </submittedName>
</protein>
<name>A0A316G051_9GAMM</name>
<dbReference type="EMBL" id="QGGU01000003">
    <property type="protein sequence ID" value="PWK53180.1"/>
    <property type="molecule type" value="Genomic_DNA"/>
</dbReference>
<dbReference type="GO" id="GO:0016020">
    <property type="term" value="C:membrane"/>
    <property type="evidence" value="ECO:0007669"/>
    <property type="project" value="UniProtKB-SubCell"/>
</dbReference>
<dbReference type="Pfam" id="PF00144">
    <property type="entry name" value="Beta-lactamase"/>
    <property type="match status" value="1"/>
</dbReference>
<proteinExistence type="predicted"/>
<dbReference type="Proteomes" id="UP000245790">
    <property type="component" value="Unassembled WGS sequence"/>
</dbReference>
<accession>A0A316G051</accession>
<keyword evidence="5" id="KW-1185">Reference proteome</keyword>
<organism evidence="4 5">
    <name type="scientific">Pleionea mediterranea</name>
    <dbReference type="NCBI Taxonomy" id="523701"/>
    <lineage>
        <taxon>Bacteria</taxon>
        <taxon>Pseudomonadati</taxon>
        <taxon>Pseudomonadota</taxon>
        <taxon>Gammaproteobacteria</taxon>
        <taxon>Oceanospirillales</taxon>
        <taxon>Pleioneaceae</taxon>
        <taxon>Pleionea</taxon>
    </lineage>
</organism>
<evidence type="ECO:0000256" key="2">
    <source>
        <dbReference type="ARBA" id="ARBA00023136"/>
    </source>
</evidence>
<dbReference type="InterPro" id="IPR001466">
    <property type="entry name" value="Beta-lactam-related"/>
</dbReference>
<evidence type="ECO:0000313" key="5">
    <source>
        <dbReference type="Proteomes" id="UP000245790"/>
    </source>
</evidence>
<dbReference type="InterPro" id="IPR012338">
    <property type="entry name" value="Beta-lactam/transpept-like"/>
</dbReference>
<sequence>MKNLQDMELLLTRLVNVQRESSELIGLGAVIIKSGEIIGPSVSGERKKGSKVSLSEKDQWHIGSVTKSFTATMIARLIERGKLGWSTSVKEVYSDINLIHVEWQNVTLEQLLTHTSGAPSNFSYFDSFKKPIEGIDRFNARERAVLKILGKVPKNAPGTTFMYSNIGYTIAGAMAEKVTGVSWESLIRQEVFTPLKIHSGGFGPPQDKEKKLSQPQGHHNLFGIKFAAGTQDDNSPIIGPAGSIHLSLEDLALYANEHLLGAKGKGTLLTRKSFQRLHNPIMDNYACGWVDELPKGLTAGSGLWHNGSNNLWYALLVILPDIDTVIAVTSNDGCIENADKCAWKIIEQLSKELTV</sequence>
<feature type="domain" description="Beta-lactamase-related" evidence="3">
    <location>
        <begin position="15"/>
        <end position="333"/>
    </location>
</feature>
<evidence type="ECO:0000313" key="4">
    <source>
        <dbReference type="EMBL" id="PWK53180.1"/>
    </source>
</evidence>
<dbReference type="OrthoDB" id="119951at2"/>
<dbReference type="RefSeq" id="WP_109762241.1">
    <property type="nucleotide sequence ID" value="NZ_QGGU01000003.1"/>
</dbReference>
<keyword evidence="2" id="KW-0472">Membrane</keyword>
<gene>
    <name evidence="4" type="ORF">C8D97_1033</name>
</gene>